<accession>A0ABQ0FST9</accession>
<protein>
    <recommendedName>
        <fullName evidence="2">Mannose-binding protein C</fullName>
    </recommendedName>
    <alternativeName>
        <fullName evidence="17">Mannan-binding protein</fullName>
    </alternativeName>
</protein>
<dbReference type="InterPro" id="IPR051077">
    <property type="entry name" value="Ca-dependent_lectin"/>
</dbReference>
<feature type="domain" description="C-type lectin" evidence="20">
    <location>
        <begin position="172"/>
        <end position="283"/>
    </location>
</feature>
<dbReference type="PANTHER" id="PTHR24024">
    <property type="entry name" value="PULMONARY SURFACTANT-ASSOCIATED PROTEIN A"/>
    <property type="match status" value="1"/>
</dbReference>
<keyword evidence="8" id="KW-0106">Calcium</keyword>
<evidence type="ECO:0000256" key="9">
    <source>
        <dbReference type="ARBA" id="ARBA00022859"/>
    </source>
</evidence>
<evidence type="ECO:0000256" key="11">
    <source>
        <dbReference type="ARBA" id="ARBA00023035"/>
    </source>
</evidence>
<evidence type="ECO:0000256" key="12">
    <source>
        <dbReference type="ARBA" id="ARBA00023054"/>
    </source>
</evidence>
<feature type="region of interest" description="Disordered" evidence="18">
    <location>
        <begin position="45"/>
        <end position="101"/>
    </location>
</feature>
<keyword evidence="14" id="KW-1018">Complement activation lectin pathway</keyword>
<dbReference type="Gene3D" id="3.10.100.10">
    <property type="entry name" value="Mannose-Binding Protein A, subunit A"/>
    <property type="match status" value="1"/>
</dbReference>
<proteinExistence type="predicted"/>
<evidence type="ECO:0000256" key="7">
    <source>
        <dbReference type="ARBA" id="ARBA00022737"/>
    </source>
</evidence>
<evidence type="ECO:0000256" key="17">
    <source>
        <dbReference type="ARBA" id="ARBA00032886"/>
    </source>
</evidence>
<dbReference type="Pfam" id="PF01391">
    <property type="entry name" value="Collagen"/>
    <property type="match status" value="1"/>
</dbReference>
<dbReference type="SMART" id="SM00034">
    <property type="entry name" value="CLECT"/>
    <property type="match status" value="1"/>
</dbReference>
<keyword evidence="7" id="KW-0677">Repeat</keyword>
<evidence type="ECO:0000256" key="3">
    <source>
        <dbReference type="ARBA" id="ARBA00022525"/>
    </source>
</evidence>
<dbReference type="InterPro" id="IPR008160">
    <property type="entry name" value="Collagen"/>
</dbReference>
<evidence type="ECO:0000256" key="5">
    <source>
        <dbReference type="ARBA" id="ARBA00022729"/>
    </source>
</evidence>
<evidence type="ECO:0000256" key="13">
    <source>
        <dbReference type="ARBA" id="ARBA00023119"/>
    </source>
</evidence>
<keyword evidence="22" id="KW-1185">Reference proteome</keyword>
<keyword evidence="13" id="KW-0176">Collagen</keyword>
<dbReference type="PANTHER" id="PTHR24024:SF34">
    <property type="entry name" value="MANNOSE-BINDING PROTEIN C"/>
    <property type="match status" value="1"/>
</dbReference>
<feature type="chain" id="PRO_5045709954" description="Mannose-binding protein C" evidence="19">
    <location>
        <begin position="24"/>
        <end position="286"/>
    </location>
</feature>
<keyword evidence="12" id="KW-0175">Coiled coil</keyword>
<dbReference type="PROSITE" id="PS00615">
    <property type="entry name" value="C_TYPE_LECTIN_1"/>
    <property type="match status" value="1"/>
</dbReference>
<keyword evidence="10" id="KW-0180">Complement pathway</keyword>
<dbReference type="EMBL" id="BAAFST010000019">
    <property type="protein sequence ID" value="GAB1302318.1"/>
    <property type="molecule type" value="Genomic_DNA"/>
</dbReference>
<evidence type="ECO:0000256" key="6">
    <source>
        <dbReference type="ARBA" id="ARBA00022734"/>
    </source>
</evidence>
<evidence type="ECO:0000256" key="4">
    <source>
        <dbReference type="ARBA" id="ARBA00022588"/>
    </source>
</evidence>
<organism evidence="21 22">
    <name type="scientific">Apodemus speciosus</name>
    <name type="common">Large Japanese field mouse</name>
    <dbReference type="NCBI Taxonomy" id="105296"/>
    <lineage>
        <taxon>Eukaryota</taxon>
        <taxon>Metazoa</taxon>
        <taxon>Chordata</taxon>
        <taxon>Craniata</taxon>
        <taxon>Vertebrata</taxon>
        <taxon>Euteleostomi</taxon>
        <taxon>Mammalia</taxon>
        <taxon>Eutheria</taxon>
        <taxon>Euarchontoglires</taxon>
        <taxon>Glires</taxon>
        <taxon>Rodentia</taxon>
        <taxon>Myomorpha</taxon>
        <taxon>Muroidea</taxon>
        <taxon>Muridae</taxon>
        <taxon>Murinae</taxon>
        <taxon>Apodemus</taxon>
    </lineage>
</organism>
<keyword evidence="9" id="KW-0391">Immunity</keyword>
<dbReference type="Pfam" id="PF00059">
    <property type="entry name" value="Lectin_C"/>
    <property type="match status" value="1"/>
</dbReference>
<keyword evidence="3" id="KW-0964">Secreted</keyword>
<evidence type="ECO:0000256" key="8">
    <source>
        <dbReference type="ARBA" id="ARBA00022837"/>
    </source>
</evidence>
<comment type="caution">
    <text evidence="21">The sequence shown here is derived from an EMBL/GenBank/DDBJ whole genome shotgun (WGS) entry which is preliminary data.</text>
</comment>
<dbReference type="InterPro" id="IPR016186">
    <property type="entry name" value="C-type_lectin-like/link_sf"/>
</dbReference>
<dbReference type="InterPro" id="IPR016187">
    <property type="entry name" value="CTDL_fold"/>
</dbReference>
<keyword evidence="15" id="KW-1015">Disulfide bond</keyword>
<evidence type="ECO:0000259" key="20">
    <source>
        <dbReference type="PROSITE" id="PS50041"/>
    </source>
</evidence>
<keyword evidence="16" id="KW-0379">Hydroxylation</keyword>
<evidence type="ECO:0000313" key="22">
    <source>
        <dbReference type="Proteomes" id="UP001623349"/>
    </source>
</evidence>
<keyword evidence="4" id="KW-0399">Innate immunity</keyword>
<evidence type="ECO:0000256" key="1">
    <source>
        <dbReference type="ARBA" id="ARBA00004613"/>
    </source>
</evidence>
<dbReference type="InterPro" id="IPR018378">
    <property type="entry name" value="C-type_lectin_CS"/>
</dbReference>
<name>A0ABQ0FST9_APOSI</name>
<evidence type="ECO:0000256" key="2">
    <source>
        <dbReference type="ARBA" id="ARBA00021805"/>
    </source>
</evidence>
<gene>
    <name evidence="21" type="ORF">APTSU1_001755600</name>
</gene>
<evidence type="ECO:0000313" key="21">
    <source>
        <dbReference type="EMBL" id="GAB1302318.1"/>
    </source>
</evidence>
<evidence type="ECO:0000256" key="16">
    <source>
        <dbReference type="ARBA" id="ARBA00023278"/>
    </source>
</evidence>
<keyword evidence="6" id="KW-0430">Lectin</keyword>
<evidence type="ECO:0000256" key="15">
    <source>
        <dbReference type="ARBA" id="ARBA00023157"/>
    </source>
</evidence>
<feature type="signal peptide" evidence="19">
    <location>
        <begin position="1"/>
        <end position="23"/>
    </location>
</feature>
<reference evidence="21 22" key="1">
    <citation type="submission" date="2024-08" db="EMBL/GenBank/DDBJ databases">
        <title>The draft genome of Apodemus speciosus.</title>
        <authorList>
            <person name="Nabeshima K."/>
            <person name="Suzuki S."/>
            <person name="Onuma M."/>
        </authorList>
    </citation>
    <scope>NUCLEOTIDE SEQUENCE [LARGE SCALE GENOMIC DNA]</scope>
    <source>
        <strain evidence="21">IB14-021</strain>
    </source>
</reference>
<evidence type="ECO:0000256" key="18">
    <source>
        <dbReference type="SAM" id="MobiDB-lite"/>
    </source>
</evidence>
<comment type="subcellular location">
    <subcellularLocation>
        <location evidence="1">Secreted</location>
    </subcellularLocation>
</comment>
<keyword evidence="5 19" id="KW-0732">Signal</keyword>
<evidence type="ECO:0000256" key="10">
    <source>
        <dbReference type="ARBA" id="ARBA00022875"/>
    </source>
</evidence>
<keyword evidence="11" id="KW-0465">Mannose-binding</keyword>
<evidence type="ECO:0000256" key="19">
    <source>
        <dbReference type="SAM" id="SignalP"/>
    </source>
</evidence>
<dbReference type="Proteomes" id="UP001623349">
    <property type="component" value="Unassembled WGS sequence"/>
</dbReference>
<evidence type="ECO:0000256" key="14">
    <source>
        <dbReference type="ARBA" id="ARBA00023153"/>
    </source>
</evidence>
<sequence>MQVKTMPLFPSFLLLCVVTAAYAETLTEGAQNTCPVVTCSSPGLNGFPGKDGRDGAKGEKGEPGQGLRGLQGPPGKVGPAGSLGNPGPKGAVGPKGDRGDPGVAIETLRQVIITSEEICFSPNKAIRENSQNSFTDCCQECDTSKIDLEIAALQSELRAMRRMVLFSQGEKVGKKRFMRIAERMSLDRVKALCYELQGSVATPRNAEENSAIQNVAKDIAYLGITDRRVENLFEDLSGNTVQYTNWNEGEPNNVGSGEDCVVILTNGKWNDVSCSDHFLAVCQFSD</sequence>
<feature type="compositionally biased region" description="Basic and acidic residues" evidence="18">
    <location>
        <begin position="50"/>
        <end position="62"/>
    </location>
</feature>
<dbReference type="PROSITE" id="PS50041">
    <property type="entry name" value="C_TYPE_LECTIN_2"/>
    <property type="match status" value="1"/>
</dbReference>
<dbReference type="SUPFAM" id="SSF56436">
    <property type="entry name" value="C-type lectin-like"/>
    <property type="match status" value="1"/>
</dbReference>
<dbReference type="InterPro" id="IPR001304">
    <property type="entry name" value="C-type_lectin-like"/>
</dbReference>